<accession>N0BNF8</accession>
<comment type="function">
    <text evidence="4">Formation of pseudouridine at positions 38, 39 and 40 in the anticodon stem and loop of transfer RNAs.</text>
</comment>
<dbReference type="PANTHER" id="PTHR11142:SF0">
    <property type="entry name" value="TRNA PSEUDOURIDINE SYNTHASE-LIKE 1"/>
    <property type="match status" value="1"/>
</dbReference>
<organism evidence="9 10">
    <name type="scientific">Archaeoglobus sulfaticallidus PM70-1</name>
    <dbReference type="NCBI Taxonomy" id="387631"/>
    <lineage>
        <taxon>Archaea</taxon>
        <taxon>Methanobacteriati</taxon>
        <taxon>Methanobacteriota</taxon>
        <taxon>Archaeoglobi</taxon>
        <taxon>Archaeoglobales</taxon>
        <taxon>Archaeoglobaceae</taxon>
        <taxon>Archaeoglobus</taxon>
    </lineage>
</organism>
<dbReference type="InterPro" id="IPR001406">
    <property type="entry name" value="PsdUridine_synth_TruA"/>
</dbReference>
<evidence type="ECO:0000256" key="3">
    <source>
        <dbReference type="ARBA" id="ARBA00023235"/>
    </source>
</evidence>
<evidence type="ECO:0000256" key="1">
    <source>
        <dbReference type="ARBA" id="ARBA00009375"/>
    </source>
</evidence>
<dbReference type="Gene3D" id="3.30.70.660">
    <property type="entry name" value="Pseudouridine synthase I, catalytic domain, C-terminal subdomain"/>
    <property type="match status" value="1"/>
</dbReference>
<evidence type="ECO:0000256" key="6">
    <source>
        <dbReference type="PIRSR" id="PIRSR001430-2"/>
    </source>
</evidence>
<dbReference type="Proteomes" id="UP000013307">
    <property type="component" value="Chromosome"/>
</dbReference>
<dbReference type="AlphaFoldDB" id="N0BNF8"/>
<dbReference type="InterPro" id="IPR020097">
    <property type="entry name" value="PsdUridine_synth_TruA_a/b_dom"/>
</dbReference>
<dbReference type="InterPro" id="IPR020094">
    <property type="entry name" value="TruA/RsuA/RluB/E/F_N"/>
</dbReference>
<dbReference type="SUPFAM" id="SSF55120">
    <property type="entry name" value="Pseudouridine synthase"/>
    <property type="match status" value="1"/>
</dbReference>
<feature type="domain" description="Pseudouridine synthase I TruA alpha/beta" evidence="8">
    <location>
        <begin position="126"/>
        <end position="227"/>
    </location>
</feature>
<dbReference type="KEGG" id="ast:Asulf_01884"/>
<dbReference type="EC" id="5.4.99.12" evidence="4"/>
<reference evidence="9 10" key="1">
    <citation type="journal article" date="2013" name="Genome Announc.">
        <title>Complete Genome Sequence of the Thermophilic and Facultatively Chemolithoautotrophic Sulfate Reducer Archaeoglobus sulfaticallidus Strain PM70-1T.</title>
        <authorList>
            <person name="Stokke R."/>
            <person name="Hocking W.P."/>
            <person name="Steinsbu B.O."/>
            <person name="Steen I.H."/>
        </authorList>
    </citation>
    <scope>NUCLEOTIDE SEQUENCE [LARGE SCALE GENOMIC DNA]</scope>
    <source>
        <strain evidence="9">PM70-1</strain>
    </source>
</reference>
<sequence length="271" mass="31463">MRVAYKFAYFGDNFHGSQYQPNLRTVEGELFKAFSELGIDAGVARYRCSSRTDAGVHALGNVFAIDVDAKKYLPRIINSKLPEDITIWAWAKVSDDFDPRRDATSRVYSYVMLKSDIDVSLMRKAACIIEGTHDFSNFTKRFAESSSNIRTIKSVEVRLDDRFITIEIEGNAFTWNMVRNLATALEMIGRGVRDVEWMKSMLDPENYFERMEPSPAYGLLLKDVKYSDIEFEIDEYAFNMFKRKLEQKIRFYGTQFKVFSIMDDFLDDLTE</sequence>
<protein>
    <recommendedName>
        <fullName evidence="4">tRNA pseudouridine synthase A</fullName>
        <ecNumber evidence="4">5.4.99.12</ecNumber>
    </recommendedName>
    <alternativeName>
        <fullName evidence="4">tRNA pseudouridine(38-40) synthase</fullName>
    </alternativeName>
    <alternativeName>
        <fullName evidence="4">tRNA pseudouridylate synthase I</fullName>
    </alternativeName>
    <alternativeName>
        <fullName evidence="4">tRNA-uridine isomerase I</fullName>
    </alternativeName>
</protein>
<dbReference type="STRING" id="387631.Asulf_01884"/>
<dbReference type="GO" id="GO:0003723">
    <property type="term" value="F:RNA binding"/>
    <property type="evidence" value="ECO:0007669"/>
    <property type="project" value="InterPro"/>
</dbReference>
<evidence type="ECO:0000313" key="10">
    <source>
        <dbReference type="Proteomes" id="UP000013307"/>
    </source>
</evidence>
<dbReference type="RefSeq" id="WP_015591446.1">
    <property type="nucleotide sequence ID" value="NC_021169.1"/>
</dbReference>
<dbReference type="Pfam" id="PF01416">
    <property type="entry name" value="PseudoU_synth_1"/>
    <property type="match status" value="1"/>
</dbReference>
<dbReference type="PANTHER" id="PTHR11142">
    <property type="entry name" value="PSEUDOURIDYLATE SYNTHASE"/>
    <property type="match status" value="1"/>
</dbReference>
<dbReference type="GO" id="GO:0031119">
    <property type="term" value="P:tRNA pseudouridine synthesis"/>
    <property type="evidence" value="ECO:0007669"/>
    <property type="project" value="UniProtKB-UniRule"/>
</dbReference>
<dbReference type="HAMAP" id="MF_00171">
    <property type="entry name" value="TruA"/>
    <property type="match status" value="1"/>
</dbReference>
<dbReference type="OrthoDB" id="25720at2157"/>
<dbReference type="HOGENOM" id="CLU_014673_4_2_2"/>
<keyword evidence="3 4" id="KW-0413">Isomerase</keyword>
<evidence type="ECO:0000256" key="4">
    <source>
        <dbReference type="HAMAP-Rule" id="MF_00171"/>
    </source>
</evidence>
<dbReference type="InterPro" id="IPR020095">
    <property type="entry name" value="PsdUridine_synth_TruA_C"/>
</dbReference>
<gene>
    <name evidence="4" type="primary">truA</name>
    <name evidence="9" type="ORF">Asulf_01884</name>
</gene>
<evidence type="ECO:0000256" key="7">
    <source>
        <dbReference type="RuleBase" id="RU003792"/>
    </source>
</evidence>
<proteinExistence type="inferred from homology"/>
<evidence type="ECO:0000259" key="8">
    <source>
        <dbReference type="Pfam" id="PF01416"/>
    </source>
</evidence>
<comment type="similarity">
    <text evidence="1 4 7">Belongs to the tRNA pseudouridine synthase TruA family.</text>
</comment>
<dbReference type="GeneID" id="15393518"/>
<dbReference type="EMBL" id="CP005290">
    <property type="protein sequence ID" value="AGK61850.1"/>
    <property type="molecule type" value="Genomic_DNA"/>
</dbReference>
<comment type="caution">
    <text evidence="4">Lacks conserved residue(s) required for the propagation of feature annotation.</text>
</comment>
<evidence type="ECO:0000256" key="5">
    <source>
        <dbReference type="PIRSR" id="PIRSR001430-1"/>
    </source>
</evidence>
<feature type="active site" description="Nucleophile" evidence="4 5">
    <location>
        <position position="53"/>
    </location>
</feature>
<keyword evidence="2 4" id="KW-0819">tRNA processing</keyword>
<evidence type="ECO:0000256" key="2">
    <source>
        <dbReference type="ARBA" id="ARBA00022694"/>
    </source>
</evidence>
<keyword evidence="10" id="KW-1185">Reference proteome</keyword>
<dbReference type="Gene3D" id="3.30.70.580">
    <property type="entry name" value="Pseudouridine synthase I, catalytic domain, N-terminal subdomain"/>
    <property type="match status" value="1"/>
</dbReference>
<dbReference type="GO" id="GO:0160147">
    <property type="term" value="F:tRNA pseudouridine(38-40) synthase activity"/>
    <property type="evidence" value="ECO:0007669"/>
    <property type="project" value="UniProtKB-EC"/>
</dbReference>
<dbReference type="NCBIfam" id="TIGR00071">
    <property type="entry name" value="hisT_truA"/>
    <property type="match status" value="1"/>
</dbReference>
<name>N0BNF8_9EURY</name>
<feature type="binding site" evidence="4 6">
    <location>
        <position position="108"/>
    </location>
    <ligand>
        <name>substrate</name>
    </ligand>
</feature>
<dbReference type="PIRSF" id="PIRSF001430">
    <property type="entry name" value="tRNA_psdUrid_synth"/>
    <property type="match status" value="1"/>
</dbReference>
<evidence type="ECO:0000313" key="9">
    <source>
        <dbReference type="EMBL" id="AGK61850.1"/>
    </source>
</evidence>
<dbReference type="InterPro" id="IPR020103">
    <property type="entry name" value="PsdUridine_synth_cat_dom_sf"/>
</dbReference>
<dbReference type="eggNOG" id="arCOG04449">
    <property type="taxonomic scope" value="Archaea"/>
</dbReference>
<comment type="catalytic activity">
    <reaction evidence="4 7">
        <text>uridine(38/39/40) in tRNA = pseudouridine(38/39/40) in tRNA</text>
        <dbReference type="Rhea" id="RHEA:22376"/>
        <dbReference type="Rhea" id="RHEA-COMP:10085"/>
        <dbReference type="Rhea" id="RHEA-COMP:10087"/>
        <dbReference type="ChEBI" id="CHEBI:65314"/>
        <dbReference type="ChEBI" id="CHEBI:65315"/>
        <dbReference type="EC" id="5.4.99.12"/>
    </reaction>
</comment>